<feature type="region of interest" description="Disordered" evidence="2">
    <location>
        <begin position="1"/>
        <end position="37"/>
    </location>
</feature>
<keyword evidence="1" id="KW-0233">DNA recombination</keyword>
<reference evidence="3 4" key="1">
    <citation type="submission" date="2022-12" db="EMBL/GenBank/DDBJ databases">
        <title>Polyphasic characterization of Geotalea uranireducens NIT-SL11 newly isolated from a complex of sewage sludge and microbially reduced graphene oxide.</title>
        <authorList>
            <person name="Xie L."/>
            <person name="Yoshida N."/>
            <person name="Meng L."/>
        </authorList>
    </citation>
    <scope>NUCLEOTIDE SEQUENCE [LARGE SCALE GENOMIC DNA]</scope>
    <source>
        <strain evidence="3 4">NIT-SL11</strain>
    </source>
</reference>
<evidence type="ECO:0000313" key="3">
    <source>
        <dbReference type="EMBL" id="BDV43403.1"/>
    </source>
</evidence>
<evidence type="ECO:0008006" key="5">
    <source>
        <dbReference type="Google" id="ProtNLM"/>
    </source>
</evidence>
<proteinExistence type="predicted"/>
<evidence type="ECO:0000256" key="1">
    <source>
        <dbReference type="ARBA" id="ARBA00023172"/>
    </source>
</evidence>
<protein>
    <recommendedName>
        <fullName evidence="5">Site-specific integrase</fullName>
    </recommendedName>
</protein>
<organism evidence="3 4">
    <name type="scientific">Geotalea uraniireducens</name>
    <dbReference type="NCBI Taxonomy" id="351604"/>
    <lineage>
        <taxon>Bacteria</taxon>
        <taxon>Pseudomonadati</taxon>
        <taxon>Thermodesulfobacteriota</taxon>
        <taxon>Desulfuromonadia</taxon>
        <taxon>Geobacterales</taxon>
        <taxon>Geobacteraceae</taxon>
        <taxon>Geotalea</taxon>
    </lineage>
</organism>
<dbReference type="SUPFAM" id="SSF56349">
    <property type="entry name" value="DNA breaking-rejoining enzymes"/>
    <property type="match status" value="1"/>
</dbReference>
<keyword evidence="4" id="KW-1185">Reference proteome</keyword>
<evidence type="ECO:0000256" key="2">
    <source>
        <dbReference type="SAM" id="MobiDB-lite"/>
    </source>
</evidence>
<name>A0ABM8EN01_9BACT</name>
<dbReference type="EMBL" id="AP027151">
    <property type="protein sequence ID" value="BDV43403.1"/>
    <property type="molecule type" value="Genomic_DNA"/>
</dbReference>
<dbReference type="Gene3D" id="1.10.443.10">
    <property type="entry name" value="Intergrase catalytic core"/>
    <property type="match status" value="1"/>
</dbReference>
<dbReference type="InterPro" id="IPR011010">
    <property type="entry name" value="DNA_brk_join_enz"/>
</dbReference>
<dbReference type="Proteomes" id="UP001317705">
    <property type="component" value="Chromosome"/>
</dbReference>
<evidence type="ECO:0000313" key="4">
    <source>
        <dbReference type="Proteomes" id="UP001317705"/>
    </source>
</evidence>
<accession>A0ABM8EN01</accession>
<dbReference type="RefSeq" id="WP_281999507.1">
    <property type="nucleotide sequence ID" value="NZ_AP027151.1"/>
</dbReference>
<dbReference type="InterPro" id="IPR013762">
    <property type="entry name" value="Integrase-like_cat_sf"/>
</dbReference>
<sequence length="296" mass="32910">MPSFRAPKAQSDHAVSQKVALGKGRHDHRDDGKIHSVGTARGYGESLKGVAGHMQEHRLGDLRSLTVEIAQQYLADRAAVVSQKTLDLDRQAMQMHLGVRLEVVKSERETHLSTRSYTTAQVDRIASAQSERNSLSTRIAHDAGLRAHELLTIRPATDRQASTHREWGAERFAGRDGERYTVEGKGGLVREVLLSKELAAKLEATRLAEPRQVTDRGVNYSQHYDLAGGRAWSQSFSAASQRELGFSNGAHGLRHSYAQERMDELQRNGMNYDDAKGTVAQEVGHFDKETTEAYLR</sequence>
<gene>
    <name evidence="3" type="ORF">GURASL_23260</name>
</gene>